<evidence type="ECO:0000313" key="1">
    <source>
        <dbReference type="EMBL" id="ELY83654.1"/>
    </source>
</evidence>
<gene>
    <name evidence="1" type="ORF">C485_17917</name>
</gene>
<evidence type="ECO:0000313" key="2">
    <source>
        <dbReference type="Proteomes" id="UP000011511"/>
    </source>
</evidence>
<dbReference type="EMBL" id="AOIK01000043">
    <property type="protein sequence ID" value="ELY83654.1"/>
    <property type="molecule type" value="Genomic_DNA"/>
</dbReference>
<comment type="caution">
    <text evidence="1">The sequence shown here is derived from an EMBL/GenBank/DDBJ whole genome shotgun (WGS) entry which is preliminary data.</text>
</comment>
<keyword evidence="2" id="KW-1185">Reference proteome</keyword>
<dbReference type="PATRIC" id="fig|1227494.3.peg.3577"/>
<organism evidence="1 2">
    <name type="scientific">Natrinema altunense (strain JCM 12890 / CGMCC 1.3731 / AJ2)</name>
    <dbReference type="NCBI Taxonomy" id="1227494"/>
    <lineage>
        <taxon>Archaea</taxon>
        <taxon>Methanobacteriati</taxon>
        <taxon>Methanobacteriota</taxon>
        <taxon>Stenosarchaea group</taxon>
        <taxon>Halobacteria</taxon>
        <taxon>Halobacteriales</taxon>
        <taxon>Natrialbaceae</taxon>
        <taxon>Natrinema</taxon>
    </lineage>
</organism>
<accession>L9ZB92</accession>
<reference evidence="1 2" key="1">
    <citation type="journal article" date="2014" name="PLoS Genet.">
        <title>Phylogenetically driven sequencing of extremely halophilic archaea reveals strategies for static and dynamic osmo-response.</title>
        <authorList>
            <person name="Becker E.A."/>
            <person name="Seitzer P.M."/>
            <person name="Tritt A."/>
            <person name="Larsen D."/>
            <person name="Krusor M."/>
            <person name="Yao A.I."/>
            <person name="Wu D."/>
            <person name="Madern D."/>
            <person name="Eisen J.A."/>
            <person name="Darling A.E."/>
            <person name="Facciotti M.T."/>
        </authorList>
    </citation>
    <scope>NUCLEOTIDE SEQUENCE [LARGE SCALE GENOMIC DNA]</scope>
    <source>
        <strain evidence="1 2">JCM 12890</strain>
    </source>
</reference>
<name>L9ZB92_NATA2</name>
<sequence length="143" mass="16524">MGVLGPVSDGFEFVFTEDHEEQVRDEHGDQVLDALQSRIERKQKEVRWKDSVPSLRQRLHKLIYKNRYAEMAFQAGGTDYRAVFVILENEDALVFYGAVEKNDIGSYNHSDQHKMLDTLQKNYHDVRSHAEEVLAEVEGDAEV</sequence>
<protein>
    <submittedName>
        <fullName evidence="1">Uncharacterized protein</fullName>
    </submittedName>
</protein>
<proteinExistence type="predicted"/>
<dbReference type="AlphaFoldDB" id="L9ZB92"/>
<dbReference type="Proteomes" id="UP000011511">
    <property type="component" value="Unassembled WGS sequence"/>
</dbReference>